<accession>A0A5B0G3M4</accession>
<evidence type="ECO:0000256" key="1">
    <source>
        <dbReference type="SAM" id="MobiDB-lite"/>
    </source>
</evidence>
<name>A0A5B0G3M4_9BURK</name>
<reference evidence="2 3" key="1">
    <citation type="submission" date="2019-08" db="EMBL/GenBank/DDBJ databases">
        <title>Paraburkholderia sp. DCY113.</title>
        <authorList>
            <person name="Kang J."/>
        </authorList>
    </citation>
    <scope>NUCLEOTIDE SEQUENCE [LARGE SCALE GENOMIC DNA]</scope>
    <source>
        <strain evidence="2 3">DCY113</strain>
    </source>
</reference>
<keyword evidence="3" id="KW-1185">Reference proteome</keyword>
<feature type="compositionally biased region" description="Basic and acidic residues" evidence="1">
    <location>
        <begin position="1"/>
        <end position="11"/>
    </location>
</feature>
<proteinExistence type="predicted"/>
<dbReference type="Proteomes" id="UP000325273">
    <property type="component" value="Unassembled WGS sequence"/>
</dbReference>
<comment type="caution">
    <text evidence="2">The sequence shown here is derived from an EMBL/GenBank/DDBJ whole genome shotgun (WGS) entry which is preliminary data.</text>
</comment>
<gene>
    <name evidence="2" type="ORF">FVF58_47190</name>
</gene>
<dbReference type="AlphaFoldDB" id="A0A5B0G3M4"/>
<feature type="region of interest" description="Disordered" evidence="1">
    <location>
        <begin position="57"/>
        <end position="78"/>
    </location>
</feature>
<feature type="compositionally biased region" description="Basic and acidic residues" evidence="1">
    <location>
        <begin position="61"/>
        <end position="78"/>
    </location>
</feature>
<dbReference type="EMBL" id="VTUZ01000071">
    <property type="protein sequence ID" value="KAA0997842.1"/>
    <property type="molecule type" value="Genomic_DNA"/>
</dbReference>
<feature type="region of interest" description="Disordered" evidence="1">
    <location>
        <begin position="1"/>
        <end position="36"/>
    </location>
</feature>
<protein>
    <submittedName>
        <fullName evidence="2">Uncharacterized protein</fullName>
    </submittedName>
</protein>
<evidence type="ECO:0000313" key="2">
    <source>
        <dbReference type="EMBL" id="KAA0997842.1"/>
    </source>
</evidence>
<evidence type="ECO:0000313" key="3">
    <source>
        <dbReference type="Proteomes" id="UP000325273"/>
    </source>
</evidence>
<organism evidence="2 3">
    <name type="scientific">Paraburkholderia panacisoli</name>
    <dbReference type="NCBI Taxonomy" id="2603818"/>
    <lineage>
        <taxon>Bacteria</taxon>
        <taxon>Pseudomonadati</taxon>
        <taxon>Pseudomonadota</taxon>
        <taxon>Betaproteobacteria</taxon>
        <taxon>Burkholderiales</taxon>
        <taxon>Burkholderiaceae</taxon>
        <taxon>Paraburkholderia</taxon>
    </lineage>
</organism>
<sequence length="78" mass="8270">MQPCDAGRDLVGKPSSVPPHGDLAASGVSAFGPPGNMTKVSSRWNCTVCGNWMYQNTADGDPPKEWAIGERPADWPAK</sequence>